<proteinExistence type="predicted"/>
<organism evidence="1 2">
    <name type="scientific">Succinivibrio faecicola</name>
    <dbReference type="NCBI Taxonomy" id="2820300"/>
    <lineage>
        <taxon>Bacteria</taxon>
        <taxon>Pseudomonadati</taxon>
        <taxon>Pseudomonadota</taxon>
        <taxon>Gammaproteobacteria</taxon>
        <taxon>Aeromonadales</taxon>
        <taxon>Succinivibrionaceae</taxon>
        <taxon>Succinivibrio</taxon>
    </lineage>
</organism>
<dbReference type="Proteomes" id="UP000731465">
    <property type="component" value="Unassembled WGS sequence"/>
</dbReference>
<gene>
    <name evidence="1" type="ORF">J5V48_06865</name>
</gene>
<reference evidence="1 2" key="1">
    <citation type="submission" date="2021-03" db="EMBL/GenBank/DDBJ databases">
        <title>Succinivibrio sp. nov. isolated from feces of cow.</title>
        <authorList>
            <person name="Choi J.-Y."/>
        </authorList>
    </citation>
    <scope>NUCLEOTIDE SEQUENCE [LARGE SCALE GENOMIC DNA]</scope>
    <source>
        <strain evidence="1 2">AGMB01872</strain>
    </source>
</reference>
<evidence type="ECO:0000313" key="2">
    <source>
        <dbReference type="Proteomes" id="UP000731465"/>
    </source>
</evidence>
<evidence type="ECO:0000313" key="1">
    <source>
        <dbReference type="EMBL" id="MBW7570610.1"/>
    </source>
</evidence>
<dbReference type="RefSeq" id="WP_219937834.1">
    <property type="nucleotide sequence ID" value="NZ_JAGFNY010000023.1"/>
</dbReference>
<accession>A0ABS7DH40</accession>
<dbReference type="EMBL" id="JAGFNY010000023">
    <property type="protein sequence ID" value="MBW7570610.1"/>
    <property type="molecule type" value="Genomic_DNA"/>
</dbReference>
<protein>
    <submittedName>
        <fullName evidence="1">Uncharacterized protein</fullName>
    </submittedName>
</protein>
<keyword evidence="2" id="KW-1185">Reference proteome</keyword>
<name>A0ABS7DH40_9GAMM</name>
<sequence>MSNRIRILSSDHDNSKYFIDEKLKHALEVNQSITCFNGSFDLFFGYKVDSVDVDLINHNVTVVLHEDDFFDQMVKLLTIMQELY</sequence>
<comment type="caution">
    <text evidence="1">The sequence shown here is derived from an EMBL/GenBank/DDBJ whole genome shotgun (WGS) entry which is preliminary data.</text>
</comment>